<dbReference type="AlphaFoldDB" id="A0A8J4ST19"/>
<dbReference type="InterPro" id="IPR002777">
    <property type="entry name" value="PFD_beta-like"/>
</dbReference>
<evidence type="ECO:0000313" key="5">
    <source>
        <dbReference type="Proteomes" id="UP000748531"/>
    </source>
</evidence>
<dbReference type="Proteomes" id="UP000748531">
    <property type="component" value="Unassembled WGS sequence"/>
</dbReference>
<gene>
    <name evidence="4" type="ORF">PHET_01783</name>
</gene>
<dbReference type="GO" id="GO:0051131">
    <property type="term" value="P:chaperone-mediated protein complex assembly"/>
    <property type="evidence" value="ECO:0007669"/>
    <property type="project" value="TreeGrafter"/>
</dbReference>
<feature type="coiled-coil region" evidence="3">
    <location>
        <begin position="79"/>
        <end position="120"/>
    </location>
</feature>
<dbReference type="PANTHER" id="PTHR21431:SF0">
    <property type="entry name" value="PREFOLDIN SUBUNIT 6"/>
    <property type="match status" value="1"/>
</dbReference>
<sequence>MEAICKKLNGEVEKIQGIQKELQKCLQAHRQLSAQLSENDNVKEDLSQLNDSNNVYKLVGPVLLKQDLEEARETVRKRIGFISAELKRQDERIKELEKQQESCRDQITKLQQRLQQERTKAALKA</sequence>
<proteinExistence type="inferred from homology"/>
<dbReference type="SUPFAM" id="SSF46579">
    <property type="entry name" value="Prefoldin"/>
    <property type="match status" value="1"/>
</dbReference>
<keyword evidence="3" id="KW-0175">Coiled coil</keyword>
<comment type="similarity">
    <text evidence="1">Belongs to the prefoldin subunit beta family.</text>
</comment>
<dbReference type="GO" id="GO:0051082">
    <property type="term" value="F:unfolded protein binding"/>
    <property type="evidence" value="ECO:0007669"/>
    <property type="project" value="InterPro"/>
</dbReference>
<accession>A0A8J4ST19</accession>
<dbReference type="FunFam" id="1.10.287.370:FF:000003">
    <property type="entry name" value="Prefoldin subunit 6"/>
    <property type="match status" value="1"/>
</dbReference>
<name>A0A8J4ST19_9TREM</name>
<evidence type="ECO:0000256" key="2">
    <source>
        <dbReference type="ARBA" id="ARBA00023186"/>
    </source>
</evidence>
<protein>
    <submittedName>
        <fullName evidence="4">Prefoldin beta subunit</fullName>
    </submittedName>
</protein>
<dbReference type="GO" id="GO:0016272">
    <property type="term" value="C:prefoldin complex"/>
    <property type="evidence" value="ECO:0007669"/>
    <property type="project" value="InterPro"/>
</dbReference>
<dbReference type="PANTHER" id="PTHR21431">
    <property type="entry name" value="PREFOLDIN SUBUNIT 6"/>
    <property type="match status" value="1"/>
</dbReference>
<comment type="caution">
    <text evidence="4">The sequence shown here is derived from an EMBL/GenBank/DDBJ whole genome shotgun (WGS) entry which is preliminary data.</text>
</comment>
<dbReference type="GO" id="GO:0051087">
    <property type="term" value="F:protein-folding chaperone binding"/>
    <property type="evidence" value="ECO:0007669"/>
    <property type="project" value="TreeGrafter"/>
</dbReference>
<dbReference type="GO" id="GO:0006457">
    <property type="term" value="P:protein folding"/>
    <property type="evidence" value="ECO:0007669"/>
    <property type="project" value="InterPro"/>
</dbReference>
<evidence type="ECO:0000256" key="1">
    <source>
        <dbReference type="ARBA" id="ARBA00008045"/>
    </source>
</evidence>
<feature type="coiled-coil region" evidence="3">
    <location>
        <begin position="15"/>
        <end position="52"/>
    </location>
</feature>
<evidence type="ECO:0000313" key="4">
    <source>
        <dbReference type="EMBL" id="KAF5404717.1"/>
    </source>
</evidence>
<keyword evidence="5" id="KW-1185">Reference proteome</keyword>
<dbReference type="GO" id="GO:0005737">
    <property type="term" value="C:cytoplasm"/>
    <property type="evidence" value="ECO:0007669"/>
    <property type="project" value="TreeGrafter"/>
</dbReference>
<dbReference type="OrthoDB" id="248120at2759"/>
<reference evidence="4" key="1">
    <citation type="submission" date="2019-05" db="EMBL/GenBank/DDBJ databases">
        <title>Annotation for the trematode Paragonimus heterotremus.</title>
        <authorList>
            <person name="Choi Y.-J."/>
        </authorList>
    </citation>
    <scope>NUCLEOTIDE SEQUENCE</scope>
    <source>
        <strain evidence="4">LC</strain>
    </source>
</reference>
<dbReference type="InterPro" id="IPR009053">
    <property type="entry name" value="Prefoldin"/>
</dbReference>
<dbReference type="Gene3D" id="1.10.287.370">
    <property type="match status" value="1"/>
</dbReference>
<organism evidence="4 5">
    <name type="scientific">Paragonimus heterotremus</name>
    <dbReference type="NCBI Taxonomy" id="100268"/>
    <lineage>
        <taxon>Eukaryota</taxon>
        <taxon>Metazoa</taxon>
        <taxon>Spiralia</taxon>
        <taxon>Lophotrochozoa</taxon>
        <taxon>Platyhelminthes</taxon>
        <taxon>Trematoda</taxon>
        <taxon>Digenea</taxon>
        <taxon>Plagiorchiida</taxon>
        <taxon>Troglotremata</taxon>
        <taxon>Troglotrematidae</taxon>
        <taxon>Paragonimus</taxon>
    </lineage>
</organism>
<keyword evidence="2" id="KW-0143">Chaperone</keyword>
<evidence type="ECO:0000256" key="3">
    <source>
        <dbReference type="SAM" id="Coils"/>
    </source>
</evidence>
<dbReference type="EMBL" id="LUCH01000614">
    <property type="protein sequence ID" value="KAF5404717.1"/>
    <property type="molecule type" value="Genomic_DNA"/>
</dbReference>
<dbReference type="CDD" id="cd23161">
    <property type="entry name" value="Prefoldin_6"/>
    <property type="match status" value="1"/>
</dbReference>
<dbReference type="Pfam" id="PF01920">
    <property type="entry name" value="Prefoldin_2"/>
    <property type="match status" value="1"/>
</dbReference>